<keyword evidence="7" id="KW-0175">Coiled coil</keyword>
<dbReference type="PANTHER" id="PTHR46630:SF1">
    <property type="entry name" value="TETRATRICOPEPTIDE REPEAT PROTEIN 29"/>
    <property type="match status" value="1"/>
</dbReference>
<dbReference type="SMART" id="SM00028">
    <property type="entry name" value="TPR"/>
    <property type="match status" value="4"/>
</dbReference>
<evidence type="ECO:0000313" key="10">
    <source>
        <dbReference type="EMBL" id="SKB76977.1"/>
    </source>
</evidence>
<dbReference type="PANTHER" id="PTHR46630">
    <property type="entry name" value="TETRATRICOPEPTIDE REPEAT PROTEIN 29"/>
    <property type="match status" value="1"/>
</dbReference>
<dbReference type="Proteomes" id="UP000190150">
    <property type="component" value="Unassembled WGS sequence"/>
</dbReference>
<dbReference type="STRING" id="1513896.SAMN05660841_02259"/>
<gene>
    <name evidence="10" type="ORF">SAMN05660841_02259</name>
</gene>
<keyword evidence="9" id="KW-0732">Signal</keyword>
<keyword evidence="11" id="KW-1185">Reference proteome</keyword>
<dbReference type="GO" id="GO:0003677">
    <property type="term" value="F:DNA binding"/>
    <property type="evidence" value="ECO:0007669"/>
    <property type="project" value="InterPro"/>
</dbReference>
<evidence type="ECO:0000256" key="1">
    <source>
        <dbReference type="ARBA" id="ARBA00004496"/>
    </source>
</evidence>
<evidence type="ECO:0000313" key="11">
    <source>
        <dbReference type="Proteomes" id="UP000190150"/>
    </source>
</evidence>
<evidence type="ECO:0000256" key="8">
    <source>
        <dbReference type="SAM" id="Phobius"/>
    </source>
</evidence>
<dbReference type="SUPFAM" id="SSF46894">
    <property type="entry name" value="C-terminal effector domain of the bipartite response regulators"/>
    <property type="match status" value="1"/>
</dbReference>
<sequence length="574" mass="66591">MHAIKRFITLLLICCTSAAHADVLLEKLQSIDKQKDQVEYCLDLGLKNEGKIDTIYLKNKLKPLLQHKNDGVRLSYYLLMADATSILFDGVNQTTNYYFEKAVAIAKKSEQKEYLFITLTRAGYYNFIYREISNALPYFLSASKLVEQVDLEKIPLAAAHLQYVANFFGYIGESKKAQEYYKMALKHVPTLSRRAIDLTNAIGVYYYRDSLYNEAEQYYKKALKIAQATKDTVWIGILQGNIGNILLAKGDTVEATRLSELNVASSIKYGEYKDAMRTLLGLAEIAVSQGQWEKAKAYVARSEVYFQPKPYFVPYKTDAYRLKAKIAEAQGDPKQAVQYLNTFIEYNNALQQQKDAEKLQKIVWKWESERYELALVEADDKRKQDRIRDISIGMVVILSLLSITLLIHRSRQKIRLKSIKLEKEQLALLLEKQQLDEELLQSKRDMKDFLVRIKENENVIRRLEEDLYNAQQQHQKDNVVEIQNSLNQMLESHIMTDERWYRFKSLFETSNPGFFDELTFRYPNISESNLRLLTFSKLNLSNQSIAHLLGISLDGVKKAKQRLRKKIDYAIDDL</sequence>
<dbReference type="InterPro" id="IPR011990">
    <property type="entry name" value="TPR-like_helical_dom_sf"/>
</dbReference>
<feature type="repeat" description="TPR" evidence="6">
    <location>
        <begin position="196"/>
        <end position="229"/>
    </location>
</feature>
<dbReference type="GO" id="GO:0006355">
    <property type="term" value="P:regulation of DNA-templated transcription"/>
    <property type="evidence" value="ECO:0007669"/>
    <property type="project" value="InterPro"/>
</dbReference>
<evidence type="ECO:0000256" key="3">
    <source>
        <dbReference type="ARBA" id="ARBA00022737"/>
    </source>
</evidence>
<reference evidence="11" key="1">
    <citation type="submission" date="2017-02" db="EMBL/GenBank/DDBJ databases">
        <authorList>
            <person name="Varghese N."/>
            <person name="Submissions S."/>
        </authorList>
    </citation>
    <scope>NUCLEOTIDE SEQUENCE [LARGE SCALE GENOMIC DNA]</scope>
    <source>
        <strain evidence="11">DSM 24091</strain>
    </source>
</reference>
<evidence type="ECO:0000256" key="5">
    <source>
        <dbReference type="ARBA" id="ARBA00038253"/>
    </source>
</evidence>
<dbReference type="InterPro" id="IPR016032">
    <property type="entry name" value="Sig_transdc_resp-reg_C-effctor"/>
</dbReference>
<keyword evidence="4 6" id="KW-0802">TPR repeat</keyword>
<comment type="subcellular location">
    <subcellularLocation>
        <location evidence="1">Cytoplasm</location>
    </subcellularLocation>
</comment>
<feature type="chain" id="PRO_5012662353" evidence="9">
    <location>
        <begin position="22"/>
        <end position="574"/>
    </location>
</feature>
<organism evidence="10 11">
    <name type="scientific">Sphingobacterium nematocida</name>
    <dbReference type="NCBI Taxonomy" id="1513896"/>
    <lineage>
        <taxon>Bacteria</taxon>
        <taxon>Pseudomonadati</taxon>
        <taxon>Bacteroidota</taxon>
        <taxon>Sphingobacteriia</taxon>
        <taxon>Sphingobacteriales</taxon>
        <taxon>Sphingobacteriaceae</taxon>
        <taxon>Sphingobacterium</taxon>
    </lineage>
</organism>
<dbReference type="InterPro" id="IPR051476">
    <property type="entry name" value="Bac_ResReg_Asp_Phosphatase"/>
</dbReference>
<comment type="similarity">
    <text evidence="5">Belongs to the Rap family.</text>
</comment>
<proteinExistence type="inferred from homology"/>
<feature type="coiled-coil region" evidence="7">
    <location>
        <begin position="416"/>
        <end position="473"/>
    </location>
</feature>
<dbReference type="RefSeq" id="WP_079643190.1">
    <property type="nucleotide sequence ID" value="NZ_FUZF01000009.1"/>
</dbReference>
<keyword evidence="3" id="KW-0677">Repeat</keyword>
<name>A0A1T5DZ29_9SPHI</name>
<keyword evidence="8" id="KW-0812">Transmembrane</keyword>
<keyword evidence="8" id="KW-0472">Membrane</keyword>
<feature type="signal peptide" evidence="9">
    <location>
        <begin position="1"/>
        <end position="21"/>
    </location>
</feature>
<evidence type="ECO:0000256" key="9">
    <source>
        <dbReference type="SAM" id="SignalP"/>
    </source>
</evidence>
<accession>A0A1T5DZ29</accession>
<feature type="transmembrane region" description="Helical" evidence="8">
    <location>
        <begin position="390"/>
        <end position="407"/>
    </location>
</feature>
<keyword evidence="2" id="KW-0963">Cytoplasm</keyword>
<dbReference type="OrthoDB" id="621195at2"/>
<evidence type="ECO:0000256" key="6">
    <source>
        <dbReference type="PROSITE-ProRule" id="PRU00339"/>
    </source>
</evidence>
<dbReference type="InterPro" id="IPR019734">
    <property type="entry name" value="TPR_rpt"/>
</dbReference>
<dbReference type="AlphaFoldDB" id="A0A1T5DZ29"/>
<dbReference type="SUPFAM" id="SSF48452">
    <property type="entry name" value="TPR-like"/>
    <property type="match status" value="2"/>
</dbReference>
<evidence type="ECO:0000256" key="4">
    <source>
        <dbReference type="ARBA" id="ARBA00022803"/>
    </source>
</evidence>
<dbReference type="GO" id="GO:0005737">
    <property type="term" value="C:cytoplasm"/>
    <property type="evidence" value="ECO:0007669"/>
    <property type="project" value="UniProtKB-SubCell"/>
</dbReference>
<dbReference type="PROSITE" id="PS50005">
    <property type="entry name" value="TPR"/>
    <property type="match status" value="1"/>
</dbReference>
<dbReference type="Gene3D" id="1.25.40.10">
    <property type="entry name" value="Tetratricopeptide repeat domain"/>
    <property type="match status" value="2"/>
</dbReference>
<protein>
    <submittedName>
        <fullName evidence="10">Tetratricopeptide repeat-containing protein</fullName>
    </submittedName>
</protein>
<evidence type="ECO:0000256" key="7">
    <source>
        <dbReference type="SAM" id="Coils"/>
    </source>
</evidence>
<evidence type="ECO:0000256" key="2">
    <source>
        <dbReference type="ARBA" id="ARBA00022490"/>
    </source>
</evidence>
<keyword evidence="8" id="KW-1133">Transmembrane helix</keyword>
<dbReference type="EMBL" id="FUZF01000009">
    <property type="protein sequence ID" value="SKB76977.1"/>
    <property type="molecule type" value="Genomic_DNA"/>
</dbReference>